<reference evidence="1" key="1">
    <citation type="journal article" date="2021" name="Proc. Natl. Acad. Sci. U.S.A.">
        <title>A Catalog of Tens of Thousands of Viruses from Human Metagenomes Reveals Hidden Associations with Chronic Diseases.</title>
        <authorList>
            <person name="Tisza M.J."/>
            <person name="Buck C.B."/>
        </authorList>
    </citation>
    <scope>NUCLEOTIDE SEQUENCE</scope>
    <source>
        <strain evidence="1">CtW4q29</strain>
    </source>
</reference>
<accession>A0A8S5TRX3</accession>
<dbReference type="EMBL" id="BK015913">
    <property type="protein sequence ID" value="DAF84954.1"/>
    <property type="molecule type" value="Genomic_DNA"/>
</dbReference>
<proteinExistence type="predicted"/>
<evidence type="ECO:0000313" key="1">
    <source>
        <dbReference type="EMBL" id="DAF84954.1"/>
    </source>
</evidence>
<name>A0A8S5TRX3_9CAUD</name>
<organism evidence="1">
    <name type="scientific">Siphoviridae sp. ctW4q29</name>
    <dbReference type="NCBI Taxonomy" id="2825535"/>
    <lineage>
        <taxon>Viruses</taxon>
        <taxon>Duplodnaviria</taxon>
        <taxon>Heunggongvirae</taxon>
        <taxon>Uroviricota</taxon>
        <taxon>Caudoviricetes</taxon>
    </lineage>
</organism>
<protein>
    <submittedName>
        <fullName evidence="1">Putative cytoplasmic protein</fullName>
    </submittedName>
</protein>
<sequence>MYLCQYCGEVFDEPAVEEEKDVGYHGLSCPKCGEALGPLSELEARPCPLCSGWRWKNEAACGTCRENTRRHFRWLMKAGFGRTEMEVIDQLLEGNSLMDVIGEDKKEEKEKC</sequence>